<dbReference type="InterPro" id="IPR013783">
    <property type="entry name" value="Ig-like_fold"/>
</dbReference>
<name>A0ABY9HXM7_9ACTN</name>
<feature type="region of interest" description="Disordered" evidence="1">
    <location>
        <begin position="1"/>
        <end position="22"/>
    </location>
</feature>
<feature type="compositionally biased region" description="Basic residues" evidence="1">
    <location>
        <begin position="13"/>
        <end position="22"/>
    </location>
</feature>
<protein>
    <submittedName>
        <fullName evidence="2">Ig domain-containing protein</fullName>
    </submittedName>
</protein>
<evidence type="ECO:0000313" key="3">
    <source>
        <dbReference type="Proteomes" id="UP001229952"/>
    </source>
</evidence>
<sequence>MRFSELIVGSQPPRRRPEQRRRTAGALAFAVLTAGILPAVGAQPAQARPGGTTPSIEIQAGYLELELDRTGTVVGLEDVRTGVDHLAPGHAASLVSLVVDGKQQRPTTVDRSGPGGQMLTFRNKAAHWKIQVKLVSSRGGYTTFEAVAVDVPKGVDVQTLLWGPLATSISQTVGTSVGVVRDDDFAIGLRPLTDRTEGAWPQEDQDMGWESEVNHDPDHVSVGSLEEWSAAGVTPWGSVLRAFTFDYTKERHRKVRGYPIPVGPLPGRDGRIAGSKVALFGASPEATPTILSNIAKGEKLPYPKLNGQWQKASQASSQSWLVLGDLETGNIPAAARFAKAAGMNRIYSLTSSYGPWKSSGHYQFDSSLGGSDAGAAAAVDSARANGVQLGVHTLSDFISTGDEPYDWAWFPRDAYLKPPADDRLAMGGTSSLTRPLTADDTTVYLDDGALLAAGPSYSLLRIGDEFVSYGAAEQVGKEWKLTGVQRARWGSVAVAHPEGDHTARVMANSYGGAIGGHAVLDEISDRLTTAWNTTGITGMSWDGLESASESGWGAYGMAHLVNKTFRRIDAKDGFISETSRMTSNTWDALTRASWGEVGSTSMEQVFANNKYLQANYLPGMLGWISLNGSDSLLTMEWKLARGAGLNAGTGFQSSVSRLESGGENTTRLLDAIQQWETARNLGAFTAEQQARFRDLKTNWHLSAVEPGKRWSLQELDADGKPVGAPQAVVAPTPELDAGPLPAAAKGALYEATVKTNTPATTRYAVTSGTLPAGLVLNADTGGIVGTPVRTGAAPFTVTAYQSSGQPTARRDYVIEVGGH</sequence>
<gene>
    <name evidence="2" type="ORF">P8A22_00775</name>
</gene>
<dbReference type="Pfam" id="PF05345">
    <property type="entry name" value="He_PIG"/>
    <property type="match status" value="1"/>
</dbReference>
<evidence type="ECO:0000256" key="1">
    <source>
        <dbReference type="SAM" id="MobiDB-lite"/>
    </source>
</evidence>
<accession>A0ABY9HXM7</accession>
<dbReference type="RefSeq" id="WP_306085404.1">
    <property type="nucleotide sequence ID" value="NZ_CP120992.1"/>
</dbReference>
<organism evidence="2 3">
    <name type="scientific">Streptomyces laculatispora</name>
    <dbReference type="NCBI Taxonomy" id="887464"/>
    <lineage>
        <taxon>Bacteria</taxon>
        <taxon>Bacillati</taxon>
        <taxon>Actinomycetota</taxon>
        <taxon>Actinomycetes</taxon>
        <taxon>Kitasatosporales</taxon>
        <taxon>Streptomycetaceae</taxon>
        <taxon>Streptomyces</taxon>
    </lineage>
</organism>
<reference evidence="2 3" key="1">
    <citation type="submission" date="2023-03" db="EMBL/GenBank/DDBJ databases">
        <title>Isolation and description of six Streptomyces strains from soil environments, able to metabolize different microbial glucans.</title>
        <authorList>
            <person name="Widen T."/>
            <person name="Larsbrink J."/>
        </authorList>
    </citation>
    <scope>NUCLEOTIDE SEQUENCE [LARGE SCALE GENOMIC DNA]</scope>
    <source>
        <strain evidence="2 3">Mut2</strain>
    </source>
</reference>
<dbReference type="Proteomes" id="UP001229952">
    <property type="component" value="Chromosome"/>
</dbReference>
<dbReference type="SUPFAM" id="SSF49313">
    <property type="entry name" value="Cadherin-like"/>
    <property type="match status" value="1"/>
</dbReference>
<evidence type="ECO:0000313" key="2">
    <source>
        <dbReference type="EMBL" id="WLQ38713.1"/>
    </source>
</evidence>
<keyword evidence="3" id="KW-1185">Reference proteome</keyword>
<dbReference type="Gene3D" id="2.60.40.10">
    <property type="entry name" value="Immunoglobulins"/>
    <property type="match status" value="1"/>
</dbReference>
<dbReference type="EMBL" id="CP120992">
    <property type="protein sequence ID" value="WLQ38713.1"/>
    <property type="molecule type" value="Genomic_DNA"/>
</dbReference>
<dbReference type="InterPro" id="IPR015919">
    <property type="entry name" value="Cadherin-like_sf"/>
</dbReference>
<proteinExistence type="predicted"/>